<organism evidence="2 3">
    <name type="scientific">Biomphalaria pfeifferi</name>
    <name type="common">Bloodfluke planorb</name>
    <name type="synonym">Freshwater snail</name>
    <dbReference type="NCBI Taxonomy" id="112525"/>
    <lineage>
        <taxon>Eukaryota</taxon>
        <taxon>Metazoa</taxon>
        <taxon>Spiralia</taxon>
        <taxon>Lophotrochozoa</taxon>
        <taxon>Mollusca</taxon>
        <taxon>Gastropoda</taxon>
        <taxon>Heterobranchia</taxon>
        <taxon>Euthyneura</taxon>
        <taxon>Panpulmonata</taxon>
        <taxon>Hygrophila</taxon>
        <taxon>Lymnaeoidea</taxon>
        <taxon>Planorbidae</taxon>
        <taxon>Biomphalaria</taxon>
    </lineage>
</organism>
<evidence type="ECO:0000313" key="2">
    <source>
        <dbReference type="EMBL" id="KAK0044507.1"/>
    </source>
</evidence>
<dbReference type="Proteomes" id="UP001233172">
    <property type="component" value="Unassembled WGS sequence"/>
</dbReference>
<name>A0AAD8EXW3_BIOPF</name>
<evidence type="ECO:0000256" key="1">
    <source>
        <dbReference type="SAM" id="MobiDB-lite"/>
    </source>
</evidence>
<evidence type="ECO:0000313" key="3">
    <source>
        <dbReference type="Proteomes" id="UP001233172"/>
    </source>
</evidence>
<accession>A0AAD8EXW3</accession>
<feature type="compositionally biased region" description="Polar residues" evidence="1">
    <location>
        <begin position="1"/>
        <end position="12"/>
    </location>
</feature>
<feature type="compositionally biased region" description="Low complexity" evidence="1">
    <location>
        <begin position="13"/>
        <end position="26"/>
    </location>
</feature>
<protein>
    <submittedName>
        <fullName evidence="2">Uncharacterized protein</fullName>
    </submittedName>
</protein>
<gene>
    <name evidence="2" type="ORF">Bpfe_026098</name>
</gene>
<keyword evidence="3" id="KW-1185">Reference proteome</keyword>
<feature type="compositionally biased region" description="Polar residues" evidence="1">
    <location>
        <begin position="53"/>
        <end position="71"/>
    </location>
</feature>
<dbReference type="EMBL" id="JASAOG010000197">
    <property type="protein sequence ID" value="KAK0044507.1"/>
    <property type="molecule type" value="Genomic_DNA"/>
</dbReference>
<proteinExistence type="predicted"/>
<reference evidence="2" key="1">
    <citation type="journal article" date="2023" name="PLoS Negl. Trop. Dis.">
        <title>A genome sequence for Biomphalaria pfeifferi, the major vector snail for the human-infecting parasite Schistosoma mansoni.</title>
        <authorList>
            <person name="Bu L."/>
            <person name="Lu L."/>
            <person name="Laidemitt M.R."/>
            <person name="Zhang S.M."/>
            <person name="Mutuku M."/>
            <person name="Mkoji G."/>
            <person name="Steinauer M."/>
            <person name="Loker E.S."/>
        </authorList>
    </citation>
    <scope>NUCLEOTIDE SEQUENCE</scope>
    <source>
        <strain evidence="2">KasaAsao</strain>
    </source>
</reference>
<dbReference type="AlphaFoldDB" id="A0AAD8EXW3"/>
<reference evidence="2" key="2">
    <citation type="submission" date="2023-04" db="EMBL/GenBank/DDBJ databases">
        <authorList>
            <person name="Bu L."/>
            <person name="Lu L."/>
            <person name="Laidemitt M.R."/>
            <person name="Zhang S.M."/>
            <person name="Mutuku M."/>
            <person name="Mkoji G."/>
            <person name="Steinauer M."/>
            <person name="Loker E.S."/>
        </authorList>
    </citation>
    <scope>NUCLEOTIDE SEQUENCE</scope>
    <source>
        <strain evidence="2">KasaAsao</strain>
        <tissue evidence="2">Whole Snail</tissue>
    </source>
</reference>
<feature type="region of interest" description="Disordered" evidence="1">
    <location>
        <begin position="1"/>
        <end position="71"/>
    </location>
</feature>
<comment type="caution">
    <text evidence="2">The sequence shown here is derived from an EMBL/GenBank/DDBJ whole genome shotgun (WGS) entry which is preliminary data.</text>
</comment>
<sequence>MSIMPSTAYTECSNPTPKSYTKSSSTMLVTQDGHGGSGDERGETAGGMEGSKNHVTCSPHTPASYTLTSRD</sequence>